<organism evidence="1 2">
    <name type="scientific">Bugula neritina</name>
    <name type="common">Brown bryozoan</name>
    <name type="synonym">Sertularia neritina</name>
    <dbReference type="NCBI Taxonomy" id="10212"/>
    <lineage>
        <taxon>Eukaryota</taxon>
        <taxon>Metazoa</taxon>
        <taxon>Spiralia</taxon>
        <taxon>Lophotrochozoa</taxon>
        <taxon>Bryozoa</taxon>
        <taxon>Gymnolaemata</taxon>
        <taxon>Cheilostomatida</taxon>
        <taxon>Flustrina</taxon>
        <taxon>Buguloidea</taxon>
        <taxon>Bugulidae</taxon>
        <taxon>Bugula</taxon>
    </lineage>
</organism>
<dbReference type="Proteomes" id="UP000593567">
    <property type="component" value="Unassembled WGS sequence"/>
</dbReference>
<proteinExistence type="predicted"/>
<name>A0A7J7JRA9_BUGNE</name>
<gene>
    <name evidence="1" type="ORF">EB796_012855</name>
</gene>
<accession>A0A7J7JRA9</accession>
<evidence type="ECO:0000313" key="1">
    <source>
        <dbReference type="EMBL" id="KAF6028870.1"/>
    </source>
</evidence>
<comment type="caution">
    <text evidence="1">The sequence shown here is derived from an EMBL/GenBank/DDBJ whole genome shotgun (WGS) entry which is preliminary data.</text>
</comment>
<reference evidence="1" key="1">
    <citation type="submission" date="2020-06" db="EMBL/GenBank/DDBJ databases">
        <title>Draft genome of Bugula neritina, a colonial animal packing powerful symbionts and potential medicines.</title>
        <authorList>
            <person name="Rayko M."/>
        </authorList>
    </citation>
    <scope>NUCLEOTIDE SEQUENCE [LARGE SCALE GENOMIC DNA]</scope>
    <source>
        <strain evidence="1">Kwan_BN1</strain>
    </source>
</reference>
<keyword evidence="2" id="KW-1185">Reference proteome</keyword>
<sequence length="184" mass="20468">MTIESFLLLIGKECGPGVTCLVLNDELSEYTDSVMLGEVDIPFSVVVGDQRTLVTERICDTPALNNTPSTSNVATSFQYVQTPEQAIQLMEYVHKQLTSKRAKSIHDALKSTGKCRKTIDRFRYIYYLSVLDKDKLDEVVGNWMDSSKKGGLSALGSQCEELTDWSKVKEAAKAGRLTIFGMKK</sequence>
<protein>
    <submittedName>
        <fullName evidence="1">Uncharacterized protein</fullName>
    </submittedName>
</protein>
<evidence type="ECO:0000313" key="2">
    <source>
        <dbReference type="Proteomes" id="UP000593567"/>
    </source>
</evidence>
<dbReference type="EMBL" id="VXIV02001900">
    <property type="protein sequence ID" value="KAF6028870.1"/>
    <property type="molecule type" value="Genomic_DNA"/>
</dbReference>
<dbReference type="AlphaFoldDB" id="A0A7J7JRA9"/>